<dbReference type="PRINTS" id="PR00702">
    <property type="entry name" value="ACRIFLAVINRP"/>
</dbReference>
<evidence type="ECO:0000256" key="1">
    <source>
        <dbReference type="SAM" id="Phobius"/>
    </source>
</evidence>
<dbReference type="InParanoid" id="B4CUM1"/>
<dbReference type="RefSeq" id="WP_006977711.1">
    <property type="nucleotide sequence ID" value="NZ_ABVL01000001.1"/>
</dbReference>
<dbReference type="Proteomes" id="UP000005824">
    <property type="component" value="Unassembled WGS sequence"/>
</dbReference>
<feature type="transmembrane region" description="Helical" evidence="1">
    <location>
        <begin position="456"/>
        <end position="483"/>
    </location>
</feature>
<protein>
    <submittedName>
        <fullName evidence="2">Acriflavin resistance protein</fullName>
    </submittedName>
</protein>
<dbReference type="STRING" id="497964.CfE428DRAFT_0384"/>
<dbReference type="SUPFAM" id="SSF82866">
    <property type="entry name" value="Multidrug efflux transporter AcrB transmembrane domain"/>
    <property type="match status" value="2"/>
</dbReference>
<feature type="transmembrane region" description="Helical" evidence="1">
    <location>
        <begin position="538"/>
        <end position="560"/>
    </location>
</feature>
<dbReference type="eggNOG" id="COG0841">
    <property type="taxonomic scope" value="Bacteria"/>
</dbReference>
<evidence type="ECO:0000313" key="2">
    <source>
        <dbReference type="EMBL" id="EDY22259.1"/>
    </source>
</evidence>
<feature type="transmembrane region" description="Helical" evidence="1">
    <location>
        <begin position="905"/>
        <end position="925"/>
    </location>
</feature>
<dbReference type="GO" id="GO:0042910">
    <property type="term" value="F:xenobiotic transmembrane transporter activity"/>
    <property type="evidence" value="ECO:0007669"/>
    <property type="project" value="TreeGrafter"/>
</dbReference>
<dbReference type="Gene3D" id="3.30.70.1440">
    <property type="entry name" value="Multidrug efflux transporter AcrB pore domain"/>
    <property type="match status" value="1"/>
</dbReference>
<feature type="transmembrane region" description="Helical" evidence="1">
    <location>
        <begin position="975"/>
        <end position="996"/>
    </location>
</feature>
<keyword evidence="1" id="KW-0812">Transmembrane</keyword>
<feature type="transmembrane region" description="Helical" evidence="1">
    <location>
        <begin position="1008"/>
        <end position="1035"/>
    </location>
</feature>
<accession>B4CUM1</accession>
<keyword evidence="1" id="KW-1133">Transmembrane helix</keyword>
<dbReference type="Gene3D" id="1.20.1640.10">
    <property type="entry name" value="Multidrug efflux transporter AcrB transmembrane domain"/>
    <property type="match status" value="2"/>
</dbReference>
<organism evidence="2 3">
    <name type="scientific">Chthoniobacter flavus Ellin428</name>
    <dbReference type="NCBI Taxonomy" id="497964"/>
    <lineage>
        <taxon>Bacteria</taxon>
        <taxon>Pseudomonadati</taxon>
        <taxon>Verrucomicrobiota</taxon>
        <taxon>Spartobacteria</taxon>
        <taxon>Chthoniobacterales</taxon>
        <taxon>Chthoniobacteraceae</taxon>
        <taxon>Chthoniobacter</taxon>
    </lineage>
</organism>
<keyword evidence="3" id="KW-1185">Reference proteome</keyword>
<feature type="transmembrane region" description="Helical" evidence="1">
    <location>
        <begin position="6"/>
        <end position="27"/>
    </location>
</feature>
<dbReference type="EMBL" id="ABVL01000001">
    <property type="protein sequence ID" value="EDY22259.1"/>
    <property type="molecule type" value="Genomic_DNA"/>
</dbReference>
<dbReference type="InterPro" id="IPR027463">
    <property type="entry name" value="AcrB_DN_DC_subdom"/>
</dbReference>
<feature type="transmembrane region" description="Helical" evidence="1">
    <location>
        <begin position="879"/>
        <end position="898"/>
    </location>
</feature>
<proteinExistence type="predicted"/>
<keyword evidence="1" id="KW-0472">Membrane</keyword>
<sequence length="1062" mass="114611" precursor="true">MSRFSIKYPYFIIVICLMICVIGVTSLVRMPVDLFPAIRIPVVVVATFFSGMPPEQIENDITGRFERFFTLGSGIDHIESRSLPGVSLIKVYFQPGTNADSAVTTISNLAMAQLRRLPPGTLPPVVLKFDASSLPVCLITLKGEGLNETQLRDIGQFTVRNQVASVPGASVPQPFGGKYRQIMVYVDPLKLEAHQLSVMDVVRSVNESNLILPAGDVKIGPIDYGLYTNSQLRGIEDINNLPLKTVDGKPVLVGDVGHAKDGAQIQTNVVRIDGQKSAYLSILKQGGDANTISIVNGVKKAVSELLDVPKSLVANVVFDQSVFVKTAIENLLHEGAIGLVLTGLMILIFLGNFRATVAVFLSIPLSALATFIALSFGDNSINAMILGGLALAFSRLIDNSVVVLENIFRHIELGETPEVAAEKGGSEVALPVLAATLTTAIVFFPVTFLYGVSRFLFSALALSVVLSLFASYAVAMSVVPLFCAKLIKAHQEHGSHDGPPPAGAWARFNFWFNKNFHAFLNRFDGAQTFALARPASTVLAILGLFVLSFALVPALGLAYFPRTDPGQFVINLKAPTGTRIEVTEQEVAKVEALVRKIVEPKDLRLIVSNLGSTADFSAIYTSNSASHTAFVQVSLQDEHKIGSYEYMDRMRKAIHDEVPELSAYFQSGGLVDAVLNLGQPAPIDIQVSSSNLQKAYATATEIAAKVKAIKGVSDVLIPQDIDMPSMRLEIDRLHASQLGLSEKEVVGNVITALASNGMIAPSFWVDEKTGNDYLLTVQYPEDTVKTMSDLKGIPLRASNQTDPARLDAVTKLVPMLSPTEVDHFQLRRVIDVFVAPHGEELGRIASAVNKIVKDTNKPEGVRIAIHGSVQAMNSSFTSFGLGLILSLVLVYLVLVAQFKSFIDPFLILLAVPPGIAGVIVMLTATGTTLNVMSLMGIVMMAGIVVSNSILIVEFTHRLIEDGMALREAVQFACRVRLRPILMTSLATIIGLIPMAMKLGTGSEAYAPLARAIIGGLTVSVVLTVFIVPAAFYIVYRKRFADKRPASPMRVESAPHNELQPIS</sequence>
<dbReference type="SUPFAM" id="SSF82714">
    <property type="entry name" value="Multidrug efflux transporter AcrB TolC docking domain, DN and DC subdomains"/>
    <property type="match status" value="2"/>
</dbReference>
<comment type="caution">
    <text evidence="2">The sequence shown here is derived from an EMBL/GenBank/DDBJ whole genome shotgun (WGS) entry which is preliminary data.</text>
</comment>
<reference evidence="2 3" key="1">
    <citation type="journal article" date="2011" name="J. Bacteriol.">
        <title>Genome sequence of Chthoniobacter flavus Ellin428, an aerobic heterotrophic soil bacterium.</title>
        <authorList>
            <person name="Kant R."/>
            <person name="van Passel M.W."/>
            <person name="Palva A."/>
            <person name="Lucas S."/>
            <person name="Lapidus A."/>
            <person name="Glavina Del Rio T."/>
            <person name="Dalin E."/>
            <person name="Tice H."/>
            <person name="Bruce D."/>
            <person name="Goodwin L."/>
            <person name="Pitluck S."/>
            <person name="Larimer F.W."/>
            <person name="Land M.L."/>
            <person name="Hauser L."/>
            <person name="Sangwan P."/>
            <person name="de Vos W.M."/>
            <person name="Janssen P.H."/>
            <person name="Smidt H."/>
        </authorList>
    </citation>
    <scope>NUCLEOTIDE SEQUENCE [LARGE SCALE GENOMIC DNA]</scope>
    <source>
        <strain evidence="2 3">Ellin428</strain>
    </source>
</reference>
<name>B4CUM1_9BACT</name>
<dbReference type="Gene3D" id="3.30.2090.10">
    <property type="entry name" value="Multidrug efflux transporter AcrB TolC docking domain, DN and DC subdomains"/>
    <property type="match status" value="2"/>
</dbReference>
<dbReference type="PANTHER" id="PTHR32063">
    <property type="match status" value="1"/>
</dbReference>
<dbReference type="SUPFAM" id="SSF82693">
    <property type="entry name" value="Multidrug efflux transporter AcrB pore domain, PN1, PN2, PC1 and PC2 subdomains"/>
    <property type="match status" value="2"/>
</dbReference>
<evidence type="ECO:0000313" key="3">
    <source>
        <dbReference type="Proteomes" id="UP000005824"/>
    </source>
</evidence>
<dbReference type="Pfam" id="PF00873">
    <property type="entry name" value="ACR_tran"/>
    <property type="match status" value="1"/>
</dbReference>
<feature type="transmembrane region" description="Helical" evidence="1">
    <location>
        <begin position="428"/>
        <end position="450"/>
    </location>
</feature>
<dbReference type="Gene3D" id="3.30.70.1430">
    <property type="entry name" value="Multidrug efflux transporter AcrB pore domain"/>
    <property type="match status" value="2"/>
</dbReference>
<feature type="transmembrane region" description="Helical" evidence="1">
    <location>
        <begin position="931"/>
        <end position="954"/>
    </location>
</feature>
<dbReference type="Gene3D" id="3.30.70.1320">
    <property type="entry name" value="Multidrug efflux transporter AcrB pore domain like"/>
    <property type="match status" value="1"/>
</dbReference>
<dbReference type="GO" id="GO:0005886">
    <property type="term" value="C:plasma membrane"/>
    <property type="evidence" value="ECO:0007669"/>
    <property type="project" value="TreeGrafter"/>
</dbReference>
<dbReference type="AlphaFoldDB" id="B4CUM1"/>
<dbReference type="InterPro" id="IPR001036">
    <property type="entry name" value="Acrflvin-R"/>
</dbReference>
<feature type="transmembrane region" description="Helical" evidence="1">
    <location>
        <begin position="331"/>
        <end position="350"/>
    </location>
</feature>
<gene>
    <name evidence="2" type="ORF">CfE428DRAFT_0384</name>
</gene>
<dbReference type="PANTHER" id="PTHR32063:SF8">
    <property type="entry name" value="CATION EFFLUX PROTEIN"/>
    <property type="match status" value="1"/>
</dbReference>
<feature type="transmembrane region" description="Helical" evidence="1">
    <location>
        <begin position="357"/>
        <end position="377"/>
    </location>
</feature>